<dbReference type="AlphaFoldDB" id="A0AA85KAI2"/>
<evidence type="ECO:0000313" key="2">
    <source>
        <dbReference type="WBParaSite" id="TREG1_77430.1"/>
    </source>
</evidence>
<protein>
    <submittedName>
        <fullName evidence="2">Uncharacterized protein</fullName>
    </submittedName>
</protein>
<reference evidence="2" key="2">
    <citation type="submission" date="2023-11" db="UniProtKB">
        <authorList>
            <consortium name="WormBaseParasite"/>
        </authorList>
    </citation>
    <scope>IDENTIFICATION</scope>
</reference>
<keyword evidence="1" id="KW-1185">Reference proteome</keyword>
<accession>A0AA85KAI2</accession>
<dbReference type="WBParaSite" id="TREG1_77430.1">
    <property type="protein sequence ID" value="TREG1_77430.1"/>
    <property type="gene ID" value="TREG1_77430"/>
</dbReference>
<organism evidence="1 2">
    <name type="scientific">Trichobilharzia regenti</name>
    <name type="common">Nasal bird schistosome</name>
    <dbReference type="NCBI Taxonomy" id="157069"/>
    <lineage>
        <taxon>Eukaryota</taxon>
        <taxon>Metazoa</taxon>
        <taxon>Spiralia</taxon>
        <taxon>Lophotrochozoa</taxon>
        <taxon>Platyhelminthes</taxon>
        <taxon>Trematoda</taxon>
        <taxon>Digenea</taxon>
        <taxon>Strigeidida</taxon>
        <taxon>Schistosomatoidea</taxon>
        <taxon>Schistosomatidae</taxon>
        <taxon>Trichobilharzia</taxon>
    </lineage>
</organism>
<reference evidence="1" key="1">
    <citation type="submission" date="2022-06" db="EMBL/GenBank/DDBJ databases">
        <authorList>
            <person name="Berger JAMES D."/>
            <person name="Berger JAMES D."/>
        </authorList>
    </citation>
    <scope>NUCLEOTIDE SEQUENCE [LARGE SCALE GENOMIC DNA]</scope>
</reference>
<evidence type="ECO:0000313" key="1">
    <source>
        <dbReference type="Proteomes" id="UP000050795"/>
    </source>
</evidence>
<sequence>YPFLLLLSLKEGTSAKWLPEAFTSLRLFTSSIPAKDKAIVYNNNDVFHTNFKKNLHEIACPFLQARSSEI</sequence>
<proteinExistence type="predicted"/>
<dbReference type="Proteomes" id="UP000050795">
    <property type="component" value="Unassembled WGS sequence"/>
</dbReference>
<name>A0AA85KAI2_TRIRE</name>